<dbReference type="Gene3D" id="3.40.630.190">
    <property type="entry name" value="LCP protein"/>
    <property type="match status" value="1"/>
</dbReference>
<comment type="similarity">
    <text evidence="1">Belongs to the LytR/CpsA/Psr (LCP) family.</text>
</comment>
<evidence type="ECO:0000256" key="3">
    <source>
        <dbReference type="SAM" id="Phobius"/>
    </source>
</evidence>
<evidence type="ECO:0000313" key="5">
    <source>
        <dbReference type="EMBL" id="TDT29095.1"/>
    </source>
</evidence>
<comment type="caution">
    <text evidence="5">The sequence shown here is derived from an EMBL/GenBank/DDBJ whole genome shotgun (WGS) entry which is preliminary data.</text>
</comment>
<dbReference type="InterPro" id="IPR050922">
    <property type="entry name" value="LytR/CpsA/Psr_CW_biosynth"/>
</dbReference>
<sequence>MSSEQVTEKPQRAPNRRKRFSFGQSTFWTVLGSLLPGSGLLAAGRRRRLGLIVLAIFCLAVLGLAIWAAVDMSSLIRLAVRPSFLIGLTIVLPILALIWVAVIVRTHLDLRPAALTTLQRGFGAALVGVLAFAVVAPMAVASRYSYDQASLVTQVFAGGESKSGTRPDLGGDDPFQDKERVNIALLGADDSADGEEGNIRTDTMMVASINTRTGNTTIVTIPRQTMNLPFPADSPLHEYYPNGFSGYTEAEGMANNLYYAVPNEVPADVLGETDDLGADALKLALGEATGLKVDYYAMINFTGYEELVDALGGITVNINYYVPIGGNTDLGIPPDDQLAPGPDQHLDGFEALWFARGRYGLDDYQRNERQRCSVNAIIEQANPVNLLQRYEAIANASKAMVETDIPQDVLPAIVDLSLKVQSEGEVRSIAPFDGDNALSTGSPDYDELRSRVEKALGESEAPPEDDQPAGSGGDGSGGGDGSEPAETSEPEPSEEPSTEPDDSGAEETAADDQPASENLTDSCAYNAEQAEASTPYVLRN</sequence>
<protein>
    <submittedName>
        <fullName evidence="5">LCP family protein required for cell wall assembly</fullName>
    </submittedName>
</protein>
<dbReference type="AlphaFoldDB" id="A0A4R7IWW4"/>
<keyword evidence="6" id="KW-1185">Reference proteome</keyword>
<evidence type="ECO:0000256" key="1">
    <source>
        <dbReference type="ARBA" id="ARBA00006068"/>
    </source>
</evidence>
<reference evidence="5 6" key="1">
    <citation type="submission" date="2019-03" db="EMBL/GenBank/DDBJ databases">
        <title>Genomic Encyclopedia of Archaeal and Bacterial Type Strains, Phase II (KMG-II): from individual species to whole genera.</title>
        <authorList>
            <person name="Goeker M."/>
        </authorList>
    </citation>
    <scope>NUCLEOTIDE SEQUENCE [LARGE SCALE GENOMIC DNA]</scope>
    <source>
        <strain evidence="5 6">DSM 24323</strain>
    </source>
</reference>
<feature type="transmembrane region" description="Helical" evidence="3">
    <location>
        <begin position="82"/>
        <end position="102"/>
    </location>
</feature>
<feature type="region of interest" description="Disordered" evidence="2">
    <location>
        <begin position="430"/>
        <end position="540"/>
    </location>
</feature>
<evidence type="ECO:0000259" key="4">
    <source>
        <dbReference type="Pfam" id="PF03816"/>
    </source>
</evidence>
<feature type="domain" description="Cell envelope-related transcriptional attenuator" evidence="4">
    <location>
        <begin position="200"/>
        <end position="381"/>
    </location>
</feature>
<dbReference type="NCBIfam" id="TIGR00350">
    <property type="entry name" value="lytR_cpsA_psr"/>
    <property type="match status" value="1"/>
</dbReference>
<keyword evidence="3" id="KW-0812">Transmembrane</keyword>
<keyword evidence="3" id="KW-0472">Membrane</keyword>
<dbReference type="Pfam" id="PF03816">
    <property type="entry name" value="LytR_cpsA_psr"/>
    <property type="match status" value="1"/>
</dbReference>
<feature type="transmembrane region" description="Helical" evidence="3">
    <location>
        <begin position="122"/>
        <end position="141"/>
    </location>
</feature>
<feature type="compositionally biased region" description="Acidic residues" evidence="2">
    <location>
        <begin position="486"/>
        <end position="510"/>
    </location>
</feature>
<dbReference type="RefSeq" id="WP_166649326.1">
    <property type="nucleotide sequence ID" value="NZ_SOAW01000004.1"/>
</dbReference>
<proteinExistence type="inferred from homology"/>
<feature type="compositionally biased region" description="Basic and acidic residues" evidence="2">
    <location>
        <begin position="446"/>
        <end position="457"/>
    </location>
</feature>
<evidence type="ECO:0000313" key="6">
    <source>
        <dbReference type="Proteomes" id="UP000295371"/>
    </source>
</evidence>
<dbReference type="InterPro" id="IPR004474">
    <property type="entry name" value="LytR_CpsA_psr"/>
</dbReference>
<organism evidence="5 6">
    <name type="scientific">Naumannella halotolerans</name>
    <dbReference type="NCBI Taxonomy" id="993414"/>
    <lineage>
        <taxon>Bacteria</taxon>
        <taxon>Bacillati</taxon>
        <taxon>Actinomycetota</taxon>
        <taxon>Actinomycetes</taxon>
        <taxon>Propionibacteriales</taxon>
        <taxon>Propionibacteriaceae</taxon>
        <taxon>Naumannella</taxon>
    </lineage>
</organism>
<dbReference type="PANTHER" id="PTHR33392">
    <property type="entry name" value="POLYISOPRENYL-TEICHOIC ACID--PEPTIDOGLYCAN TEICHOIC ACID TRANSFERASE TAGU"/>
    <property type="match status" value="1"/>
</dbReference>
<keyword evidence="3" id="KW-1133">Transmembrane helix</keyword>
<name>A0A4R7IWW4_9ACTN</name>
<feature type="transmembrane region" description="Helical" evidence="3">
    <location>
        <begin position="20"/>
        <end position="43"/>
    </location>
</feature>
<gene>
    <name evidence="5" type="ORF">CLV29_3190</name>
</gene>
<feature type="compositionally biased region" description="Gly residues" evidence="2">
    <location>
        <begin position="470"/>
        <end position="481"/>
    </location>
</feature>
<accession>A0A4R7IWW4</accession>
<feature type="transmembrane region" description="Helical" evidence="3">
    <location>
        <begin position="49"/>
        <end position="70"/>
    </location>
</feature>
<dbReference type="EMBL" id="SOAW01000004">
    <property type="protein sequence ID" value="TDT29095.1"/>
    <property type="molecule type" value="Genomic_DNA"/>
</dbReference>
<evidence type="ECO:0000256" key="2">
    <source>
        <dbReference type="SAM" id="MobiDB-lite"/>
    </source>
</evidence>
<dbReference type="Proteomes" id="UP000295371">
    <property type="component" value="Unassembled WGS sequence"/>
</dbReference>
<dbReference type="PANTHER" id="PTHR33392:SF6">
    <property type="entry name" value="POLYISOPRENYL-TEICHOIC ACID--PEPTIDOGLYCAN TEICHOIC ACID TRANSFERASE TAGU"/>
    <property type="match status" value="1"/>
</dbReference>